<name>A0A8J6ITJ7_9ALTE</name>
<evidence type="ECO:0000313" key="2">
    <source>
        <dbReference type="EMBL" id="MBC3765348.1"/>
    </source>
</evidence>
<sequence>MQQQTSFTILLLLLISGLCNSALAHEDKNRAPIDVSDKQAIVALHQHAIDSLLHSELVIECIKNHAQSNLQLADLLTINSQWPRQPQVVKAVLENPCAQRFKQLVNQSDLKIVEILLTDSLGGLIAATPMPSDFWQADEEKFIEPVVTKSQFVSDEDWDASTATYSFFIANPLIVEGKLEAVLVTGINVTAEYLNKLSMEELLYIKVKPADGETDSQSQ</sequence>
<keyword evidence="3" id="KW-1185">Reference proteome</keyword>
<protein>
    <submittedName>
        <fullName evidence="2">Uncharacterized protein</fullName>
    </submittedName>
</protein>
<comment type="caution">
    <text evidence="2">The sequence shown here is derived from an EMBL/GenBank/DDBJ whole genome shotgun (WGS) entry which is preliminary data.</text>
</comment>
<proteinExistence type="predicted"/>
<organism evidence="2 3">
    <name type="scientific">Neptunicella marina</name>
    <dbReference type="NCBI Taxonomy" id="2125989"/>
    <lineage>
        <taxon>Bacteria</taxon>
        <taxon>Pseudomonadati</taxon>
        <taxon>Pseudomonadota</taxon>
        <taxon>Gammaproteobacteria</taxon>
        <taxon>Alteromonadales</taxon>
        <taxon>Alteromonadaceae</taxon>
        <taxon>Neptunicella</taxon>
    </lineage>
</organism>
<accession>A0A8J6ITJ7</accession>
<dbReference type="EMBL" id="JACNEP010000003">
    <property type="protein sequence ID" value="MBC3765348.1"/>
    <property type="molecule type" value="Genomic_DNA"/>
</dbReference>
<reference evidence="2" key="2">
    <citation type="submission" date="2020-08" db="EMBL/GenBank/DDBJ databases">
        <authorList>
            <person name="Lai Q."/>
        </authorList>
    </citation>
    <scope>NUCLEOTIDE SEQUENCE</scope>
    <source>
        <strain evidence="2">S27-2</strain>
    </source>
</reference>
<gene>
    <name evidence="2" type="ORF">H8B19_05635</name>
</gene>
<evidence type="ECO:0000313" key="3">
    <source>
        <dbReference type="Proteomes" id="UP000601768"/>
    </source>
</evidence>
<reference evidence="2" key="1">
    <citation type="journal article" date="2018" name="Int. J. Syst. Evol. Microbiol.">
        <title>Neptunicella marina gen. nov., sp. nov., isolated from surface seawater.</title>
        <authorList>
            <person name="Liu X."/>
            <person name="Lai Q."/>
            <person name="Du Y."/>
            <person name="Zhang X."/>
            <person name="Liu Z."/>
            <person name="Sun F."/>
            <person name="Shao Z."/>
        </authorList>
    </citation>
    <scope>NUCLEOTIDE SEQUENCE</scope>
    <source>
        <strain evidence="2">S27-2</strain>
    </source>
</reference>
<dbReference type="Proteomes" id="UP000601768">
    <property type="component" value="Unassembled WGS sequence"/>
</dbReference>
<keyword evidence="1" id="KW-0732">Signal</keyword>
<dbReference type="AlphaFoldDB" id="A0A8J6ITJ7"/>
<evidence type="ECO:0000256" key="1">
    <source>
        <dbReference type="SAM" id="SignalP"/>
    </source>
</evidence>
<feature type="signal peptide" evidence="1">
    <location>
        <begin position="1"/>
        <end position="24"/>
    </location>
</feature>
<feature type="chain" id="PRO_5035172984" evidence="1">
    <location>
        <begin position="25"/>
        <end position="219"/>
    </location>
</feature>
<dbReference type="RefSeq" id="WP_186505820.1">
    <property type="nucleotide sequence ID" value="NZ_JACNEP010000003.1"/>
</dbReference>